<name>A0ABQ3G2C3_9BURK</name>
<sequence>MLGRLNAAPIPPTASTHLKAITAPLADTARYDRLRAGTEAAVEESSHEA</sequence>
<dbReference type="EMBL" id="BMYK01000008">
    <property type="protein sequence ID" value="GHC85067.1"/>
    <property type="molecule type" value="Genomic_DNA"/>
</dbReference>
<protein>
    <recommendedName>
        <fullName evidence="3">Transposase</fullName>
    </recommendedName>
</protein>
<comment type="caution">
    <text evidence="1">The sequence shown here is derived from an EMBL/GenBank/DDBJ whole genome shotgun (WGS) entry which is preliminary data.</text>
</comment>
<reference evidence="2" key="1">
    <citation type="journal article" date="2019" name="Int. J. Syst. Evol. Microbiol.">
        <title>The Global Catalogue of Microorganisms (GCM) 10K type strain sequencing project: providing services to taxonomists for standard genome sequencing and annotation.</title>
        <authorList>
            <consortium name="The Broad Institute Genomics Platform"/>
            <consortium name="The Broad Institute Genome Sequencing Center for Infectious Disease"/>
            <person name="Wu L."/>
            <person name="Ma J."/>
        </authorList>
    </citation>
    <scope>NUCLEOTIDE SEQUENCE [LARGE SCALE GENOMIC DNA]</scope>
    <source>
        <strain evidence="2">KCTC 23314</strain>
    </source>
</reference>
<evidence type="ECO:0008006" key="3">
    <source>
        <dbReference type="Google" id="ProtNLM"/>
    </source>
</evidence>
<evidence type="ECO:0000313" key="1">
    <source>
        <dbReference type="EMBL" id="GHC85067.1"/>
    </source>
</evidence>
<evidence type="ECO:0000313" key="2">
    <source>
        <dbReference type="Proteomes" id="UP000626210"/>
    </source>
</evidence>
<organism evidence="1 2">
    <name type="scientific">Pseudorhodoferax aquiterrae</name>
    <dbReference type="NCBI Taxonomy" id="747304"/>
    <lineage>
        <taxon>Bacteria</taxon>
        <taxon>Pseudomonadati</taxon>
        <taxon>Pseudomonadota</taxon>
        <taxon>Betaproteobacteria</taxon>
        <taxon>Burkholderiales</taxon>
        <taxon>Comamonadaceae</taxon>
    </lineage>
</organism>
<dbReference type="Proteomes" id="UP000626210">
    <property type="component" value="Unassembled WGS sequence"/>
</dbReference>
<keyword evidence="2" id="KW-1185">Reference proteome</keyword>
<gene>
    <name evidence="1" type="ORF">GCM10007320_29750</name>
</gene>
<proteinExistence type="predicted"/>
<accession>A0ABQ3G2C3</accession>